<accession>A0A329RMW2</accession>
<proteinExistence type="predicted"/>
<comment type="caution">
    <text evidence="1">The sequence shown here is derived from an EMBL/GenBank/DDBJ whole genome shotgun (WGS) entry which is preliminary data.</text>
</comment>
<keyword evidence="2" id="KW-1185">Reference proteome</keyword>
<organism evidence="1 2">
    <name type="scientific">Phytophthora cactorum</name>
    <dbReference type="NCBI Taxonomy" id="29920"/>
    <lineage>
        <taxon>Eukaryota</taxon>
        <taxon>Sar</taxon>
        <taxon>Stramenopiles</taxon>
        <taxon>Oomycota</taxon>
        <taxon>Peronosporomycetes</taxon>
        <taxon>Peronosporales</taxon>
        <taxon>Peronosporaceae</taxon>
        <taxon>Phytophthora</taxon>
    </lineage>
</organism>
<reference evidence="1 2" key="1">
    <citation type="submission" date="2018-01" db="EMBL/GenBank/DDBJ databases">
        <title>Draft genome of the strawberry crown rot pathogen Phytophthora cactorum.</title>
        <authorList>
            <person name="Armitage A.D."/>
            <person name="Lysoe E."/>
            <person name="Nellist C.F."/>
            <person name="Harrison R.J."/>
            <person name="Brurberg M.B."/>
        </authorList>
    </citation>
    <scope>NUCLEOTIDE SEQUENCE [LARGE SCALE GENOMIC DNA]</scope>
    <source>
        <strain evidence="1 2">10300</strain>
    </source>
</reference>
<dbReference type="VEuPathDB" id="FungiDB:PC110_g17524"/>
<dbReference type="Proteomes" id="UP000251314">
    <property type="component" value="Unassembled WGS sequence"/>
</dbReference>
<name>A0A329RMW2_9STRA</name>
<dbReference type="AlphaFoldDB" id="A0A329RMW2"/>
<sequence length="103" mass="11396">MGAFTENMDMELKSEQVQHLNLKKAKRQAVSLVNAVHYAQTTPTSKEPRGLLENISLYSSHSSAGQERVVPRVNDVNVTMAAHQYQLQPGQAGNLYNLLMVAT</sequence>
<dbReference type="EMBL" id="MJFZ01000685">
    <property type="protein sequence ID" value="RAW26063.1"/>
    <property type="molecule type" value="Genomic_DNA"/>
</dbReference>
<protein>
    <submittedName>
        <fullName evidence="1">Uncharacterized protein</fullName>
    </submittedName>
</protein>
<evidence type="ECO:0000313" key="1">
    <source>
        <dbReference type="EMBL" id="RAW26063.1"/>
    </source>
</evidence>
<evidence type="ECO:0000313" key="2">
    <source>
        <dbReference type="Proteomes" id="UP000251314"/>
    </source>
</evidence>
<gene>
    <name evidence="1" type="ORF">PC110_g17524</name>
</gene>